<reference evidence="2 3" key="1">
    <citation type="submission" date="2016-11" db="EMBL/GenBank/DDBJ databases">
        <authorList>
            <person name="Jaros S."/>
            <person name="Januszkiewicz K."/>
            <person name="Wedrychowicz H."/>
        </authorList>
    </citation>
    <scope>NUCLEOTIDE SEQUENCE [LARGE SCALE GENOMIC DNA]</scope>
    <source>
        <strain evidence="2 3">DSM 24787</strain>
    </source>
</reference>
<dbReference type="OrthoDB" id="621114at2"/>
<organism evidence="2 3">
    <name type="scientific">Chitinophaga niabensis</name>
    <dbReference type="NCBI Taxonomy" id="536979"/>
    <lineage>
        <taxon>Bacteria</taxon>
        <taxon>Pseudomonadati</taxon>
        <taxon>Bacteroidota</taxon>
        <taxon>Chitinophagia</taxon>
        <taxon>Chitinophagales</taxon>
        <taxon>Chitinophagaceae</taxon>
        <taxon>Chitinophaga</taxon>
    </lineage>
</organism>
<protein>
    <recommendedName>
        <fullName evidence="1">F5/8 type C domain-containing protein</fullName>
    </recommendedName>
</protein>
<dbReference type="Gene3D" id="2.60.120.260">
    <property type="entry name" value="Galactose-binding domain-like"/>
    <property type="match status" value="1"/>
</dbReference>
<evidence type="ECO:0000259" key="1">
    <source>
        <dbReference type="PROSITE" id="PS50022"/>
    </source>
</evidence>
<dbReference type="EMBL" id="FSRA01000001">
    <property type="protein sequence ID" value="SIN90291.1"/>
    <property type="molecule type" value="Genomic_DNA"/>
</dbReference>
<dbReference type="InterPro" id="IPR032527">
    <property type="entry name" value="DUF4959"/>
</dbReference>
<keyword evidence="3" id="KW-1185">Reference proteome</keyword>
<dbReference type="Proteomes" id="UP000185003">
    <property type="component" value="Unassembled WGS sequence"/>
</dbReference>
<evidence type="ECO:0000313" key="2">
    <source>
        <dbReference type="EMBL" id="SIN90291.1"/>
    </source>
</evidence>
<dbReference type="PROSITE" id="PS50022">
    <property type="entry name" value="FA58C_3"/>
    <property type="match status" value="1"/>
</dbReference>
<dbReference type="InterPro" id="IPR008979">
    <property type="entry name" value="Galactose-bd-like_sf"/>
</dbReference>
<dbReference type="InterPro" id="IPR000421">
    <property type="entry name" value="FA58C"/>
</dbReference>
<feature type="domain" description="F5/8 type C" evidence="1">
    <location>
        <begin position="250"/>
        <end position="390"/>
    </location>
</feature>
<dbReference type="InterPro" id="IPR033431">
    <property type="entry name" value="DUF5126"/>
</dbReference>
<dbReference type="Pfam" id="PF16323">
    <property type="entry name" value="DUF4959"/>
    <property type="match status" value="1"/>
</dbReference>
<dbReference type="AlphaFoldDB" id="A0A1N6F4U8"/>
<dbReference type="Pfam" id="PF17166">
    <property type="entry name" value="DUF5126"/>
    <property type="match status" value="1"/>
</dbReference>
<dbReference type="Pfam" id="PF16391">
    <property type="entry name" value="DUF5000"/>
    <property type="match status" value="1"/>
</dbReference>
<dbReference type="InterPro" id="IPR032164">
    <property type="entry name" value="DUF5000"/>
</dbReference>
<evidence type="ECO:0000313" key="3">
    <source>
        <dbReference type="Proteomes" id="UP000185003"/>
    </source>
</evidence>
<accession>A0A1N6F4U8</accession>
<dbReference type="RefSeq" id="WP_074239115.1">
    <property type="nucleotide sequence ID" value="NZ_FSRA01000001.1"/>
</dbReference>
<gene>
    <name evidence="2" type="ORF">SAMN04488055_2017</name>
</gene>
<name>A0A1N6F4U8_9BACT</name>
<proteinExistence type="predicted"/>
<dbReference type="STRING" id="536979.SAMN04488055_2017"/>
<dbReference type="SUPFAM" id="SSF49785">
    <property type="entry name" value="Galactose-binding domain-like"/>
    <property type="match status" value="1"/>
</dbReference>
<sequence length="392" mass="43574">MKILNFITAICFIFLCSKCREEDRLDHYATGAGAPPPVTNVRIVNTPGGAVLTYDLPKDPNLSYVKAVYEIQPGVFNEAKSSYYTDTLALAGYGDTSQHEVKLYSVGRNEKASEPVVLKVKPLTAPVILAFDSLKLEAAFGGVKIRYQNLLEANLAIVLIADTLNNGIWVPLQTFYTRAPGGVVSFRGLPSSEKKFAIYLRDRWNNKSDTLVRTLTPLFEEKVPKPFKALILPTDETIPVEPPYTLDKMWDGLVDQGIFASRHSTSTPQWFTIDLGKKVVISRMKMHQRAPNYTYTGANVKSFELWGSNNPDTNGGWTNWTMIGSFQSYKPSGLPAGKVSAEDIAYAHTNGEDFDVQEIPQAYRYVRFKTTATYGGGPQVTIAELSFWGQIQ</sequence>